<feature type="region of interest" description="Disordered" evidence="11">
    <location>
        <begin position="1"/>
        <end position="73"/>
    </location>
</feature>
<feature type="compositionally biased region" description="Basic and acidic residues" evidence="11">
    <location>
        <begin position="2217"/>
        <end position="2226"/>
    </location>
</feature>
<dbReference type="InterPro" id="IPR002491">
    <property type="entry name" value="ABC_transptr_periplasmic_BD"/>
</dbReference>
<evidence type="ECO:0000313" key="14">
    <source>
        <dbReference type="EMBL" id="GEU28049.1"/>
    </source>
</evidence>
<feature type="region of interest" description="Disordered" evidence="11">
    <location>
        <begin position="5090"/>
        <end position="5128"/>
    </location>
</feature>
<keyword evidence="5" id="KW-0732">Signal</keyword>
<dbReference type="Gene3D" id="1.10.132.90">
    <property type="match status" value="1"/>
</dbReference>
<dbReference type="PANTHER" id="PTHR43375">
    <property type="entry name" value="OROTIDINE 5'-PHOSPHATE DECARBOXYLASE"/>
    <property type="match status" value="1"/>
</dbReference>
<dbReference type="PROSITE" id="PS50983">
    <property type="entry name" value="FE_B12_PBP"/>
    <property type="match status" value="1"/>
</dbReference>
<name>A0A699GDG9_TANCI</name>
<dbReference type="GO" id="GO:0044205">
    <property type="term" value="P:'de novo' UMP biosynthetic process"/>
    <property type="evidence" value="ECO:0007669"/>
    <property type="project" value="UniProtKB-UniPathway"/>
</dbReference>
<feature type="region of interest" description="Disordered" evidence="11">
    <location>
        <begin position="4086"/>
        <end position="4117"/>
    </location>
</feature>
<dbReference type="InterPro" id="IPR018253">
    <property type="entry name" value="DnaJ_domain_CS"/>
</dbReference>
<keyword evidence="8" id="KW-0456">Lyase</keyword>
<dbReference type="PRINTS" id="PR00625">
    <property type="entry name" value="JDOMAIN"/>
</dbReference>
<feature type="compositionally biased region" description="Basic and acidic residues" evidence="11">
    <location>
        <begin position="2389"/>
        <end position="2400"/>
    </location>
</feature>
<keyword evidence="7" id="KW-0665">Pyrimidine biosynthesis</keyword>
<gene>
    <name evidence="14" type="ORF">Tci_000027</name>
</gene>
<evidence type="ECO:0000256" key="10">
    <source>
        <dbReference type="ARBA" id="ARBA00049157"/>
    </source>
</evidence>
<feature type="region of interest" description="Disordered" evidence="11">
    <location>
        <begin position="2382"/>
        <end position="2430"/>
    </location>
</feature>
<feature type="compositionally biased region" description="Basic and acidic residues" evidence="11">
    <location>
        <begin position="4091"/>
        <end position="4108"/>
    </location>
</feature>
<dbReference type="InterPro" id="IPR013785">
    <property type="entry name" value="Aldolase_TIM"/>
</dbReference>
<dbReference type="Pfam" id="PF18433">
    <property type="entry name" value="DUF5610"/>
    <property type="match status" value="1"/>
</dbReference>
<feature type="compositionally biased region" description="Acidic residues" evidence="11">
    <location>
        <begin position="5104"/>
        <end position="5116"/>
    </location>
</feature>
<proteinExistence type="inferred from homology"/>
<dbReference type="UniPathway" id="UPA00070">
    <property type="reaction ID" value="UER00120"/>
</dbReference>
<evidence type="ECO:0000256" key="8">
    <source>
        <dbReference type="ARBA" id="ARBA00023239"/>
    </source>
</evidence>
<feature type="compositionally biased region" description="Low complexity" evidence="11">
    <location>
        <begin position="638"/>
        <end position="649"/>
    </location>
</feature>
<dbReference type="Gene3D" id="3.20.20.70">
    <property type="entry name" value="Aldolase class I"/>
    <property type="match status" value="1"/>
</dbReference>
<evidence type="ECO:0000256" key="5">
    <source>
        <dbReference type="ARBA" id="ARBA00022729"/>
    </source>
</evidence>
<evidence type="ECO:0000256" key="4">
    <source>
        <dbReference type="ARBA" id="ARBA00021923"/>
    </source>
</evidence>
<feature type="region of interest" description="Disordered" evidence="11">
    <location>
        <begin position="3907"/>
        <end position="3950"/>
    </location>
</feature>
<comment type="pathway">
    <text evidence="1">Pyrimidine metabolism; UMP biosynthesis via de novo pathway; UMP from orotate: step 2/2.</text>
</comment>
<dbReference type="Pfam" id="PF00215">
    <property type="entry name" value="OMPdecase"/>
    <property type="match status" value="1"/>
</dbReference>
<dbReference type="InterPro" id="IPR011995">
    <property type="entry name" value="OMPdecase_type-2"/>
</dbReference>
<dbReference type="GO" id="GO:0006207">
    <property type="term" value="P:'de novo' pyrimidine nucleobase biosynthetic process"/>
    <property type="evidence" value="ECO:0007669"/>
    <property type="project" value="InterPro"/>
</dbReference>
<dbReference type="Pfam" id="PF00226">
    <property type="entry name" value="DnaJ"/>
    <property type="match status" value="1"/>
</dbReference>
<dbReference type="PANTHER" id="PTHR43375:SF1">
    <property type="entry name" value="OROTIDINE 5'-PHOSPHATE DECARBOXYLASE"/>
    <property type="match status" value="1"/>
</dbReference>
<evidence type="ECO:0000259" key="12">
    <source>
        <dbReference type="PROSITE" id="PS50076"/>
    </source>
</evidence>
<sequence>MRRDVDSATGGQAGRLDDRAGAAGKQEKSQTGIRKRVQDHTGGHLADFMARARQGAENQDQQEEDYRGPVAQPCVGGGEDDLLDHEANLTTHSRNWGVGHAAAIDIQRLPRHVAGIVAGQEHGNRRHFLRFAATAHWRARQNGVARFGTGHHGLFCQFGQDCAGADGVDADTVRNQIQRHHLGQLIDRALGHHVWHLVRDRQLGIHAGHIDDGAALLLDHLARNGLAAQEHRFQVDAQHAVEIVLGDVEEIGGVRHARVIDQDIDAAEGGQGVGHHGVHVCLLADVGSKEPCCRAQRGSGLRAFRLDIDQHDAGAFGNQALGAGQADALGGATPDGRVTIEGLQQTKRMRREFHQQIVCRLGDQRLAAIIDATADLACAFKPQIAYFAALSAEDQLQQICAYAREHYPHIPLILDAKRGDIGATARQYAREAYDRYGADAVTVNPYMGSDSVEPYMEWADRGVIILCRTSNAGGSDLQFLDVGGQPLYQHVARLVADKWNANGQCALVVGATYPEELAQVRAIVGDMPLLVPGIGAQGGDIAATVQSGKTAAGAGMMINSSRAILYAAPQAGEDFASAARRVAQETRDAINQYRGDQISCAVDAACTLDSRLRGNDGARGGGDGRLPPFRSPAPPAPRSRTSLPESARPARPRPAADDRSRRNTGRWCGRRRRRHKSARRGAGPIAPLPFPTRSRGSCGRGSGTAIPAGARRQTRATPRPGAPGFPCAAFPAGGVLAYFEVDAPARGHGRRQGLQVRHQHRRFVQVNAFDRQARYAFGQGVGAAEDAGADGVRVQREQLARIVSAIPDNHFVLVGRVRGQRPYQRQAAALGRKHAGHVQERRAQLRRQVHADLVGHAVLLVQREAEIEQFRLMLADQARQRDGGAHVGQRIVRRLVQQAIGLGQVFQFEAGLAVFPDRPLDAFRAQRVGHAHHVQQIPAAATVLPFARIRVDQVAPEHEAGDLVVEADGVVADADGARFGKRLLDGVGELVLGHAPFQALLRRDAGDQARLWVWQEIVGGLAIQHDRVADLVELGVGADCGKLRRAVAARHGAKGFVVVPEESLCGHRGETERSTLMATPVSLTSASSNAGSSAVGKADTGQTKVAARDGTADVSPAAKAKAQLNASIVEASLTVSLKSSDNPMSMVLKTALTGINEALEADFGKDAIQNATSQDNTPEGTASRIVSLSTAFYDSYKLQHPGEDDETTLNNFMDTIKKGVDQGFKEAREILDGFKVLTGELSSNIDKTYDLIQQGFSDFAAARKAQPAADNGQSGTSVGTSAAATINASITPKVVDDGSDNRYTIDPKAVLFALLRLQRGHAERGRDMGHGLAHVGKHHGLLHAFAQALGHGNGHLAAGVGQQHHHFLATVAHGKVGGTQGAAQYLRSRAQRLVAGQVAVGVVEAFKMVEVDHDQRQRGARAVRRGGQRGQQVVEPGAVVQARQAVDHRQLAVELAQLLAPAQLGVGSADAERQQAQQVTRQHVRFVDQLPHHVRLDHQDIGLFQRGDAGQVGFLVQHRLLAHAFAGQHLADRAVGHPRAGIGLDRQSAAQHDVQPCLAGVRDRFAGSQLHDGAGGQQAGDGGVVIRVAQQLQIAELDTGAAEGVFMAFIDAIGMEHRADPNARIVSLVPSITELLCDLGLAPQLVGRTGFCIHPADVVRDIAKVGGTKDVNIDKIRQLAPTHLVVNIDENEEETADLLSEFIPHILVTHPVAPRDNLALARLLGGVFCRAEAAERWCAQFEAEYAALQAAPKGPPQTMLYVIWQDPWMTISPDTYIARMLAEIGWRVPDLGDVRYPQFSWSSELVQGIDGVLLSSEPNWRGLDPHLLPGLSALAAQLFGVVFDRHGFLDGRVVLVLVLQATQGAVDGALELGGGAADGLVQGGAVIADGNRFVAGDAGFHQAAVVAVGGLLAQVIAEVHFDAGDLLAEAVEGIADDGAYMFTLRTSRNRSIELPVDEGRSNIERQAQDGQVVEETQHRLPQHHLAHAPAAHGDVRAARSRPGWCSTGAHSASRTSRPPSAMNRSASVPRTCIAAPGRRRRFSAWTAARRWPPATPAPPPTAWPGSPALFHPASWPCGGCRGGRRAASTTPSSPAAAESSLGHDLFLVMREPVHAREHGEQVAPQAGDHERGGAAEQHGARQAHPAGRDARFEFAQLVGGADEHGIDGAHAAADRVRRFVLHQQVAHIHAHHVAHAHQEQRHQRHDEGGRGAQHQRAQAEHGHAAEHPGAYPARDREERQPDRAQRGADAGRRAQHAQPLRADVQHIVRQRRQQRRGAAEQHGKQVERDGAQHHRLRFHEPQPFEHRVPGGRLAVARLLDRFHQAHQHDGRHQHGRGNHINGFRSGQVEQAAQRGAQDHGHVHAGRAQGHRLGKAFGRHQVDQNGLRGRPHERARAAEQHQHRKHGPHGRQAGVGKGQQRQAAQQLRGQRAGDQVAAVVAVGRVAGDQDQQQEWRKLRQADHAQVEQVVGHRIHLPADGDILHLHGQGAERAGKQVKGEVTVAQDAEAVGRGGSRAVGHGSFLGAEPGTLHPGRPPFGVDAVLRLVQVGFGGEGVRVELLLRQAALGDKIAQRGIDHDRRAARVHLVAGQIGQVRNDGLVHEAAAAGPVVFRLGIGNHGHVGEVGQGGRPLAAQRVHVQVLRTAAAPVQGHLAIDAFGAQVFDDGLDRRKARAGRQQYHRLGAVVAHEERAHRTLEAQDVALLHGRKHLVGEQAARQVADVQRERLVDAGRGGDTVAAALAVAQHKFDILAGAELERLVGRQLQRHDDHVGRDFFQRGHARRHLADRVFGAAGHFARLDHQVAGRGGAAEQGKAGRFFRMAQRAFLMRLVRDRAGQDLALARTAGAVLATVGQADAGADGGRQDGFIRVARKLVAARLYSNLKRHTILLMKNLTRFTRPRLLIVGCGDVGKRLLPLLRGHFRVFATTSSPERCAELRALGAVPLVADLDHPASLRRLAGLAPYIVHLAPPQGDGALDRRTRHLTAILPEHARMVYVSTTGVYGDCGGAWLDESRPVAPRNPRATRRVDAEQVLRRWAVRSHATLSILRVPGIYGAERLPRKRLEQGTPALIAEHDVYTNHIHADDLAAIIVRALRQGRPNRLYHAVDDSEMKMADYFDVVADALGLARPPRLPRAELQQVITPALLSFMSESRRLRNDRIKRELGVRLRHPTVTAMLQELASHLQRSARMPATQPTKEQVRAYMHGRVHHRDIDRLPPPAPEEIRQLLGWHYSTAPQAAPAAPALLLPGTMVQLATLMAVEWCFRAAGLSSLNVSHFCKCCPEPAKYHVHQRNHLLAYVQPEPRTRCHHRKAATEKRRRLVARAGSCAARHQQNSPQHAADRRHHPDPHARNQRLQHSRTARNDGQLIVVRIKKRRVTASGVDHAAQALAAGIDHRLRRRLLLLHGRRGYRLGRPGRRLRLARRRRGLNADIAWCDRVDCHDGLPASVERQAGRGSHIAQARDHAARGAGTGILAGLRGLGARSGGLVRGPPAIGGLGAGRGGLVRRPAAIGRIGTARSQRAAQVRLAEFFLIQLLHAPADLYQDRRVFLAAHADVRKMMQEIAENGVAIGRVFHRVEDVVVPERVHVDQWRRGFVRVLLHQHEKAAVFELDGVDAFQAPAFAGFLMHELDFDRVQIQLRDGDHDVPLLKDIPIKVRFFCTGVARRGRPSQRYRDRHRGAGVGAAGDGAGAAQQLDAFLDAHQAERPHLVAVAGAQAHAIVGDGHDQPVAGLAQFNPHQAGARVLGDVAERLLQDAEKRGGAVVIHVDVVLVLVQLAHHARAFAELGDLPFDGCVQAQVQHRRAQVVDDVAHAFDGAVDLAQRVDGPRVQARMAVAGARGQQVGLDAQHQQVLAQVVVNFACDALALLFLDLVGVGGQAAQLVVRLLQLGLAVAQFAGHLLGHAQGADARRRQRMKQQVKQQTADEAGTHGQPRQKQVEPARPRPLGGAEHGLPLAAVEIERQHHRVQLGRAQVLRLRLVIEQQRRVRRQLGGVAAVVQTQAYVADLHLFHGQLHQARHVEADAHRSGVGGAAVGDRVERQVAPVQRQADGHAAAALAQAVHLDQLARGAHFARVARARQCLGHDGAGGDVEPHAVAEDGDRLDHGDDGIIGPPAGRPDREIGVAVGPAVAAVAAAAFERVAVGVGQVRGKIDAVEGRILLGELQAADEAVEVGRRHMVGGVEKAGRCAQHIARPRPAIAGCPPTTPASTEKTTAAAPEIPPLPTPFAAPVCVGLLTIENMRQASQVNFMKMLLRSVSRPGIKKPAHRKDGAGLWPHCDSRLLGNETVLERDDAVEHRLARRRIDAVGNKIAVAFELVALVRQRGAHARLQVGGHHFLGIGVEHFLEVLAARVRMGIGEQALEQPHFSLQGGGGGHPVDVALDLVVVRTGRARFRIGEIVDVHGHHFAVLVLVVAGALGYVAVAQAHAAAGLAVDRRVIAEIALARHFHEIFFLDPQFARDGERAHAHFRVVRMDRRRAFLAQVCGIVVDDQFERAQHSGGARRFRIEILAQAAFERAHVDPAVRLGDADALAEQVNRLGRVTAAAQADDGGHARIVPAVHDVLVDQLAQLALGRDHVRQVQARELVLVRHRQLEEAARRQRGQQPVVERPVVLEFQGADRMGDVFQRVRNRVRVVVHRVDAPGVARAHVVRVADAVDGRVAHIHVGRGHGVFADLGTQDVLAISVFASLHVAENLQRFVRRAVAERRIDARRIEIAAIGRHIVCRLAVHVRVALDDQVLGHFVQLIEVVAGIVQMVLHAAVGSGVVVVKAEPLDAVDDGVDVFLLFLGRVGIVEAQVAAALVVARQAEVQADRFGVAHVQVAVGFRGKAGDDGRQVVAHVGAGRLVMVDDRAQEIGGKSGRWYNSPLVLIIVWANIQMENHYNTLGIAPNATEDEIKKIYRSLAMRFHPDRNQAPGAEARFKAITKAYEILSDPVKREEYNQSVNHRIIIDAEAEAYQLNKMRKVHPEFAYQSRELEGQIEGILGDPPDRKNYQRMIDALVDEYTTGGGIEDVNMLAFALVDALEFSDPKGLLAEAGDYEFGDAARVFAMASCKGEAAGRMYAALEENLPDLARQAIITAFLYKNPRKWDDDDQSLEQLSANDDGDDIDDDDNASDDFAQMFDKDGD</sequence>
<dbReference type="InterPro" id="IPR041651">
    <property type="entry name" value="DUF5610"/>
</dbReference>
<dbReference type="Pfam" id="PF01497">
    <property type="entry name" value="Peripla_BP_2"/>
    <property type="match status" value="1"/>
</dbReference>
<dbReference type="Gene3D" id="3.40.50.1980">
    <property type="entry name" value="Nitrogenase molybdenum iron protein domain"/>
    <property type="match status" value="2"/>
</dbReference>
<protein>
    <recommendedName>
        <fullName evidence="4">Orotidine 5'-phosphate decarboxylase</fullName>
        <ecNumber evidence="3">4.1.1.23</ecNumber>
    </recommendedName>
    <alternativeName>
        <fullName evidence="9">OMP decarboxylase</fullName>
    </alternativeName>
</protein>
<feature type="region of interest" description="Disordered" evidence="11">
    <location>
        <begin position="3322"/>
        <end position="3365"/>
    </location>
</feature>
<feature type="compositionally biased region" description="Basic and acidic residues" evidence="11">
    <location>
        <begin position="2233"/>
        <end position="2252"/>
    </location>
</feature>
<organism evidence="14">
    <name type="scientific">Tanacetum cinerariifolium</name>
    <name type="common">Dalmatian daisy</name>
    <name type="synonym">Chrysanthemum cinerariifolium</name>
    <dbReference type="NCBI Taxonomy" id="118510"/>
    <lineage>
        <taxon>Eukaryota</taxon>
        <taxon>Viridiplantae</taxon>
        <taxon>Streptophyta</taxon>
        <taxon>Embryophyta</taxon>
        <taxon>Tracheophyta</taxon>
        <taxon>Spermatophyta</taxon>
        <taxon>Magnoliopsida</taxon>
        <taxon>eudicotyledons</taxon>
        <taxon>Gunneridae</taxon>
        <taxon>Pentapetalae</taxon>
        <taxon>asterids</taxon>
        <taxon>campanulids</taxon>
        <taxon>Asterales</taxon>
        <taxon>Asteraceae</taxon>
        <taxon>Asteroideae</taxon>
        <taxon>Anthemideae</taxon>
        <taxon>Anthemidinae</taxon>
        <taxon>Tanacetum</taxon>
    </lineage>
</organism>
<reference evidence="14" key="1">
    <citation type="journal article" date="2019" name="Sci. Rep.">
        <title>Draft genome of Tanacetum cinerariifolium, the natural source of mosquito coil.</title>
        <authorList>
            <person name="Yamashiro T."/>
            <person name="Shiraishi A."/>
            <person name="Satake H."/>
            <person name="Nakayama K."/>
        </authorList>
    </citation>
    <scope>NUCLEOTIDE SEQUENCE</scope>
</reference>
<feature type="region of interest" description="Disordered" evidence="11">
    <location>
        <begin position="2117"/>
        <end position="2146"/>
    </location>
</feature>
<dbReference type="NCBIfam" id="TIGR02127">
    <property type="entry name" value="pyrF_sub2"/>
    <property type="match status" value="1"/>
</dbReference>
<dbReference type="EC" id="4.1.1.23" evidence="3"/>
<feature type="compositionally biased region" description="Basic and acidic residues" evidence="11">
    <location>
        <begin position="2277"/>
        <end position="2292"/>
    </location>
</feature>
<dbReference type="Gene3D" id="3.40.50.720">
    <property type="entry name" value="NAD(P)-binding Rossmann-like Domain"/>
    <property type="match status" value="1"/>
</dbReference>
<dbReference type="CDD" id="cd04725">
    <property type="entry name" value="OMP_decarboxylase_like"/>
    <property type="match status" value="1"/>
</dbReference>
<feature type="domain" description="J" evidence="12">
    <location>
        <begin position="4881"/>
        <end position="4945"/>
    </location>
</feature>
<evidence type="ECO:0000256" key="1">
    <source>
        <dbReference type="ARBA" id="ARBA00004861"/>
    </source>
</evidence>
<evidence type="ECO:0000256" key="7">
    <source>
        <dbReference type="ARBA" id="ARBA00022975"/>
    </source>
</evidence>
<dbReference type="InterPro" id="IPR011060">
    <property type="entry name" value="RibuloseP-bd_barrel"/>
</dbReference>
<dbReference type="GO" id="GO:0004590">
    <property type="term" value="F:orotidine-5'-phosphate decarboxylase activity"/>
    <property type="evidence" value="ECO:0007669"/>
    <property type="project" value="UniProtKB-EC"/>
</dbReference>
<dbReference type="EMBL" id="BKCJ010000001">
    <property type="protein sequence ID" value="GEU28049.1"/>
    <property type="molecule type" value="Genomic_DNA"/>
</dbReference>
<comment type="catalytic activity">
    <reaction evidence="10">
        <text>orotidine 5'-phosphate + H(+) = UMP + CO2</text>
        <dbReference type="Rhea" id="RHEA:11596"/>
        <dbReference type="ChEBI" id="CHEBI:15378"/>
        <dbReference type="ChEBI" id="CHEBI:16526"/>
        <dbReference type="ChEBI" id="CHEBI:57538"/>
        <dbReference type="ChEBI" id="CHEBI:57865"/>
        <dbReference type="EC" id="4.1.1.23"/>
    </reaction>
</comment>
<dbReference type="InterPro" id="IPR036291">
    <property type="entry name" value="NAD(P)-bd_dom_sf"/>
</dbReference>
<comment type="caution">
    <text evidence="14">The sequence shown here is derived from an EMBL/GenBank/DDBJ whole genome shotgun (WGS) entry which is preliminary data.</text>
</comment>
<evidence type="ECO:0000256" key="3">
    <source>
        <dbReference type="ARBA" id="ARBA00012321"/>
    </source>
</evidence>
<dbReference type="SUPFAM" id="SSF53807">
    <property type="entry name" value="Helical backbone' metal receptor"/>
    <property type="match status" value="1"/>
</dbReference>
<feature type="domain" description="Fe/B12 periplasmic-binding" evidence="13">
    <location>
        <begin position="1624"/>
        <end position="1870"/>
    </location>
</feature>
<feature type="region of interest" description="Disordered" evidence="11">
    <location>
        <begin position="611"/>
        <end position="721"/>
    </location>
</feature>
<dbReference type="InterPro" id="IPR001623">
    <property type="entry name" value="DnaJ_domain"/>
</dbReference>
<evidence type="ECO:0000259" key="13">
    <source>
        <dbReference type="PROSITE" id="PS50983"/>
    </source>
</evidence>
<feature type="region of interest" description="Disordered" evidence="11">
    <location>
        <begin position="2348"/>
        <end position="2368"/>
    </location>
</feature>
<feature type="compositionally biased region" description="Basic and acidic residues" evidence="11">
    <location>
        <begin position="15"/>
        <end position="28"/>
    </location>
</feature>
<dbReference type="InterPro" id="IPR018089">
    <property type="entry name" value="OMPdecase_AS"/>
</dbReference>
<dbReference type="PROSITE" id="PS00636">
    <property type="entry name" value="DNAJ_1"/>
    <property type="match status" value="1"/>
</dbReference>
<dbReference type="NCBIfam" id="NF038402">
    <property type="entry name" value="TroA_like"/>
    <property type="match status" value="1"/>
</dbReference>
<feature type="compositionally biased region" description="Low complexity" evidence="11">
    <location>
        <begin position="2409"/>
        <end position="2430"/>
    </location>
</feature>
<dbReference type="CDD" id="cd06257">
    <property type="entry name" value="DnaJ"/>
    <property type="match status" value="1"/>
</dbReference>
<dbReference type="PROSITE" id="PS50076">
    <property type="entry name" value="DNAJ_2"/>
    <property type="match status" value="1"/>
</dbReference>
<evidence type="ECO:0000256" key="2">
    <source>
        <dbReference type="ARBA" id="ARBA00008847"/>
    </source>
</evidence>
<accession>A0A699GDG9</accession>
<dbReference type="SMART" id="SM00934">
    <property type="entry name" value="OMPdecase"/>
    <property type="match status" value="1"/>
</dbReference>
<dbReference type="Gene3D" id="1.10.287.110">
    <property type="entry name" value="DnaJ domain"/>
    <property type="match status" value="1"/>
</dbReference>
<feature type="region of interest" description="Disordered" evidence="11">
    <location>
        <begin position="2191"/>
        <end position="2292"/>
    </location>
</feature>
<feature type="compositionally biased region" description="Basic and acidic residues" evidence="11">
    <location>
        <begin position="2196"/>
        <end position="2209"/>
    </location>
</feature>
<comment type="similarity">
    <text evidence="2">Belongs to the OMP decarboxylase family. Type 2 subfamily.</text>
</comment>
<dbReference type="SUPFAM" id="SSF46565">
    <property type="entry name" value="Chaperone J-domain"/>
    <property type="match status" value="1"/>
</dbReference>
<dbReference type="AntiFam" id="ANF00207">
    <property type="entry name" value="Shadow ORF (opposite glnS)"/>
</dbReference>
<dbReference type="InterPro" id="IPR054828">
    <property type="entry name" value="Vit_B12_bind_prot"/>
</dbReference>
<evidence type="ECO:0000256" key="6">
    <source>
        <dbReference type="ARBA" id="ARBA00022793"/>
    </source>
</evidence>
<dbReference type="CDD" id="cd05266">
    <property type="entry name" value="SDR_a4"/>
    <property type="match status" value="1"/>
</dbReference>
<feature type="compositionally biased region" description="Basic residues" evidence="11">
    <location>
        <begin position="3341"/>
        <end position="3360"/>
    </location>
</feature>
<dbReference type="SUPFAM" id="SSF51366">
    <property type="entry name" value="Ribulose-phoshate binding barrel"/>
    <property type="match status" value="1"/>
</dbReference>
<dbReference type="PROSITE" id="PS00156">
    <property type="entry name" value="OMPDECASE"/>
    <property type="match status" value="1"/>
</dbReference>
<feature type="compositionally biased region" description="Polar residues" evidence="11">
    <location>
        <begin position="2008"/>
        <end position="2028"/>
    </location>
</feature>
<feature type="region of interest" description="Disordered" evidence="11">
    <location>
        <begin position="1995"/>
        <end position="2035"/>
    </location>
</feature>
<evidence type="ECO:0000256" key="11">
    <source>
        <dbReference type="SAM" id="MobiDB-lite"/>
    </source>
</evidence>
<dbReference type="InterPro" id="IPR036869">
    <property type="entry name" value="J_dom_sf"/>
</dbReference>
<dbReference type="InterPro" id="IPR001754">
    <property type="entry name" value="OMPdeCOase_dom"/>
</dbReference>
<dbReference type="SUPFAM" id="SSF51735">
    <property type="entry name" value="NAD(P)-binding Rossmann-fold domains"/>
    <property type="match status" value="1"/>
</dbReference>
<evidence type="ECO:0000256" key="9">
    <source>
        <dbReference type="ARBA" id="ARBA00033428"/>
    </source>
</evidence>
<feature type="compositionally biased region" description="Basic residues" evidence="11">
    <location>
        <begin position="662"/>
        <end position="679"/>
    </location>
</feature>
<dbReference type="SMART" id="SM00271">
    <property type="entry name" value="DnaJ"/>
    <property type="match status" value="1"/>
</dbReference>
<keyword evidence="6" id="KW-0210">Decarboxylase</keyword>